<sequence>MLQIAPTTTRLPGANIIHASFQIPNATVPLYGAILSPPPDSAAPSLKDAYNTWYFQLLGDPTMHDRIREACARILRKMSLLHNNLGPKRPLKGAQPEELFLPLAQRWRLIVDVVLHHKKVCERVVFADESTLEAFISQPVEFVESLYCTGGDGSEEEKKKEGRGASSMVRRSVVVGEGYKGLLTAIDVRRLCISDEKQ</sequence>
<evidence type="ECO:0000313" key="1">
    <source>
        <dbReference type="EMBL" id="CAK3824312.1"/>
    </source>
</evidence>
<accession>A0AAI8YSL4</accession>
<dbReference type="Proteomes" id="UP001296104">
    <property type="component" value="Unassembled WGS sequence"/>
</dbReference>
<keyword evidence="2" id="KW-1185">Reference proteome</keyword>
<organism evidence="1 2">
    <name type="scientific">Lecanosticta acicola</name>
    <dbReference type="NCBI Taxonomy" id="111012"/>
    <lineage>
        <taxon>Eukaryota</taxon>
        <taxon>Fungi</taxon>
        <taxon>Dikarya</taxon>
        <taxon>Ascomycota</taxon>
        <taxon>Pezizomycotina</taxon>
        <taxon>Dothideomycetes</taxon>
        <taxon>Dothideomycetidae</taxon>
        <taxon>Mycosphaerellales</taxon>
        <taxon>Mycosphaerellaceae</taxon>
        <taxon>Lecanosticta</taxon>
    </lineage>
</organism>
<comment type="caution">
    <text evidence="1">The sequence shown here is derived from an EMBL/GenBank/DDBJ whole genome shotgun (WGS) entry which is preliminary data.</text>
</comment>
<dbReference type="EMBL" id="CAVMBE010000004">
    <property type="protein sequence ID" value="CAK3824312.1"/>
    <property type="molecule type" value="Genomic_DNA"/>
</dbReference>
<dbReference type="AlphaFoldDB" id="A0AAI8YSL4"/>
<evidence type="ECO:0000313" key="2">
    <source>
        <dbReference type="Proteomes" id="UP001296104"/>
    </source>
</evidence>
<reference evidence="1" key="1">
    <citation type="submission" date="2023-11" db="EMBL/GenBank/DDBJ databases">
        <authorList>
            <person name="Alioto T."/>
            <person name="Alioto T."/>
            <person name="Gomez Garrido J."/>
        </authorList>
    </citation>
    <scope>NUCLEOTIDE SEQUENCE</scope>
</reference>
<name>A0AAI8YSL4_9PEZI</name>
<proteinExistence type="predicted"/>
<protein>
    <submittedName>
        <fullName evidence="1">Uncharacterized protein</fullName>
    </submittedName>
</protein>
<gene>
    <name evidence="1" type="ORF">LECACI_7A001232</name>
</gene>